<dbReference type="GO" id="GO:0042545">
    <property type="term" value="P:cell wall modification"/>
    <property type="evidence" value="ECO:0007669"/>
    <property type="project" value="UniProtKB-UniRule"/>
</dbReference>
<evidence type="ECO:0000256" key="8">
    <source>
        <dbReference type="ARBA" id="ARBA00023085"/>
    </source>
</evidence>
<dbReference type="Gene3D" id="2.160.20.10">
    <property type="entry name" value="Single-stranded right-handed beta-helix, Pectin lyase-like"/>
    <property type="match status" value="1"/>
</dbReference>
<comment type="catalytic activity">
    <reaction evidence="9 11">
        <text>[(1-&gt;4)-alpha-D-galacturonosyl methyl ester](n) + n H2O = [(1-&gt;4)-alpha-D-galacturonosyl](n) + n methanol + n H(+)</text>
        <dbReference type="Rhea" id="RHEA:22380"/>
        <dbReference type="Rhea" id="RHEA-COMP:14570"/>
        <dbReference type="Rhea" id="RHEA-COMP:14573"/>
        <dbReference type="ChEBI" id="CHEBI:15377"/>
        <dbReference type="ChEBI" id="CHEBI:15378"/>
        <dbReference type="ChEBI" id="CHEBI:17790"/>
        <dbReference type="ChEBI" id="CHEBI:140522"/>
        <dbReference type="ChEBI" id="CHEBI:140523"/>
        <dbReference type="EC" id="3.1.1.11"/>
    </reaction>
</comment>
<dbReference type="SUPFAM" id="SSF51126">
    <property type="entry name" value="Pectin lyase-like"/>
    <property type="match status" value="1"/>
</dbReference>
<keyword evidence="8 11" id="KW-0063">Aspartyl esterase</keyword>
<dbReference type="InterPro" id="IPR000070">
    <property type="entry name" value="Pectinesterase_cat"/>
</dbReference>
<evidence type="ECO:0000259" key="12">
    <source>
        <dbReference type="Pfam" id="PF01095"/>
    </source>
</evidence>
<dbReference type="GO" id="GO:0030599">
    <property type="term" value="F:pectinesterase activity"/>
    <property type="evidence" value="ECO:0007669"/>
    <property type="project" value="UniProtKB-UniRule"/>
</dbReference>
<dbReference type="EMBL" id="KL648097">
    <property type="protein sequence ID" value="KEY72105.1"/>
    <property type="molecule type" value="Genomic_DNA"/>
</dbReference>
<dbReference type="GO" id="GO:0045490">
    <property type="term" value="P:pectin catabolic process"/>
    <property type="evidence" value="ECO:0007669"/>
    <property type="project" value="UniProtKB-UniRule"/>
</dbReference>
<proteinExistence type="inferred from homology"/>
<evidence type="ECO:0000313" key="13">
    <source>
        <dbReference type="EMBL" id="KEY72105.1"/>
    </source>
</evidence>
<dbReference type="Proteomes" id="UP000028045">
    <property type="component" value="Unassembled WGS sequence"/>
</dbReference>
<evidence type="ECO:0000256" key="9">
    <source>
        <dbReference type="ARBA" id="ARBA00047928"/>
    </source>
</evidence>
<evidence type="ECO:0000256" key="3">
    <source>
        <dbReference type="ARBA" id="ARBA00008891"/>
    </source>
</evidence>
<keyword evidence="6" id="KW-0732">Signal</keyword>
<keyword evidence="11" id="KW-0961">Cell wall biogenesis/degradation</keyword>
<evidence type="ECO:0000256" key="2">
    <source>
        <dbReference type="ARBA" id="ARBA00005184"/>
    </source>
</evidence>
<evidence type="ECO:0000256" key="1">
    <source>
        <dbReference type="ARBA" id="ARBA00004613"/>
    </source>
</evidence>
<dbReference type="PANTHER" id="PTHR31321">
    <property type="entry name" value="ACYL-COA THIOESTER HYDROLASE YBHC-RELATED"/>
    <property type="match status" value="1"/>
</dbReference>
<gene>
    <name evidence="13" type="ORF">S7711_00119</name>
</gene>
<dbReference type="InterPro" id="IPR011050">
    <property type="entry name" value="Pectin_lyase_fold/virulence"/>
</dbReference>
<accession>A0A084B3H6</accession>
<evidence type="ECO:0000256" key="7">
    <source>
        <dbReference type="ARBA" id="ARBA00022801"/>
    </source>
</evidence>
<name>A0A084B3H6_STACB</name>
<protein>
    <recommendedName>
        <fullName evidence="4 11">Pectinesterase</fullName>
        <ecNumber evidence="4 11">3.1.1.11</ecNumber>
    </recommendedName>
</protein>
<keyword evidence="14" id="KW-1185">Reference proteome</keyword>
<dbReference type="InterPro" id="IPR033131">
    <property type="entry name" value="Pectinesterase_Asp_AS"/>
</dbReference>
<dbReference type="PANTHER" id="PTHR31321:SF127">
    <property type="entry name" value="PECTINESTERASE"/>
    <property type="match status" value="1"/>
</dbReference>
<feature type="active site" evidence="10">
    <location>
        <position position="176"/>
    </location>
</feature>
<comment type="pathway">
    <text evidence="2 11">Glycan metabolism; pectin degradation; 2-dehydro-3-deoxy-D-gluconate from pectin: step 1/5.</text>
</comment>
<dbReference type="InterPro" id="IPR012334">
    <property type="entry name" value="Pectin_lyas_fold"/>
</dbReference>
<dbReference type="FunFam" id="2.160.20.10:FF:000014">
    <property type="entry name" value="Pectinesterase"/>
    <property type="match status" value="1"/>
</dbReference>
<feature type="domain" description="Pectinesterase catalytic" evidence="12">
    <location>
        <begin position="28"/>
        <end position="290"/>
    </location>
</feature>
<evidence type="ECO:0000313" key="14">
    <source>
        <dbReference type="Proteomes" id="UP000028045"/>
    </source>
</evidence>
<dbReference type="Pfam" id="PF01095">
    <property type="entry name" value="Pectinesterase"/>
    <property type="match status" value="1"/>
</dbReference>
<comment type="function">
    <text evidence="11">Involved in maceration and soft-rotting of plant tissue.</text>
</comment>
<evidence type="ECO:0000256" key="4">
    <source>
        <dbReference type="ARBA" id="ARBA00013229"/>
    </source>
</evidence>
<dbReference type="PROSITE" id="PS00503">
    <property type="entry name" value="PECTINESTERASE_2"/>
    <property type="match status" value="1"/>
</dbReference>
<evidence type="ECO:0000256" key="11">
    <source>
        <dbReference type="RuleBase" id="RU000589"/>
    </source>
</evidence>
<dbReference type="GO" id="GO:0005576">
    <property type="term" value="C:extracellular region"/>
    <property type="evidence" value="ECO:0007669"/>
    <property type="project" value="UniProtKB-SubCell"/>
</dbReference>
<reference evidence="13 14" key="1">
    <citation type="journal article" date="2014" name="BMC Genomics">
        <title>Comparative genome sequencing reveals chemotype-specific gene clusters in the toxigenic black mold Stachybotrys.</title>
        <authorList>
            <person name="Semeiks J."/>
            <person name="Borek D."/>
            <person name="Otwinowski Z."/>
            <person name="Grishin N.V."/>
        </authorList>
    </citation>
    <scope>NUCLEOTIDE SEQUENCE [LARGE SCALE GENOMIC DNA]</scope>
    <source>
        <strain evidence="14">CBS 109288 / IBT 7711</strain>
    </source>
</reference>
<dbReference type="HOGENOM" id="CLU_012243_1_1_1"/>
<comment type="subcellular location">
    <subcellularLocation>
        <location evidence="1 11">Secreted</location>
    </subcellularLocation>
</comment>
<dbReference type="UniPathway" id="UPA00545">
    <property type="reaction ID" value="UER00823"/>
</dbReference>
<evidence type="ECO:0000256" key="5">
    <source>
        <dbReference type="ARBA" id="ARBA00022525"/>
    </source>
</evidence>
<keyword evidence="7 11" id="KW-0378">Hydrolase</keyword>
<evidence type="ECO:0000256" key="10">
    <source>
        <dbReference type="PROSITE-ProRule" id="PRU10040"/>
    </source>
</evidence>
<organism evidence="13 14">
    <name type="scientific">Stachybotrys chartarum (strain CBS 109288 / IBT 7711)</name>
    <name type="common">Toxic black mold</name>
    <name type="synonym">Stilbospora chartarum</name>
    <dbReference type="NCBI Taxonomy" id="1280523"/>
    <lineage>
        <taxon>Eukaryota</taxon>
        <taxon>Fungi</taxon>
        <taxon>Dikarya</taxon>
        <taxon>Ascomycota</taxon>
        <taxon>Pezizomycotina</taxon>
        <taxon>Sordariomycetes</taxon>
        <taxon>Hypocreomycetidae</taxon>
        <taxon>Hypocreales</taxon>
        <taxon>Stachybotryaceae</taxon>
        <taxon>Stachybotrys</taxon>
    </lineage>
</organism>
<dbReference type="OrthoDB" id="2019149at2759"/>
<keyword evidence="5 11" id="KW-0964">Secreted</keyword>
<sequence>MKSVYTSLGLCASVAYAASRTTAPAGCVTVSKSGTGDYTTIQSAVDADPPCIFIEPGTYHEQVLITQRTAVPFSIYGYTEDDTGFEGNQVTIVNGLSQADGLNNDQTGTLRVKTNGFRLYNVVVENSYGEGSQAIAVSAYADSGYYGSTLIGYQDTLLANQGRQVYVDTQIVGATDFIFGHAAQAWFERADLRVIARDIGYITAHGRQGEDSSFYAFDHSTISAAEGEDVVPGTYYLGRPWRAYARVVFQNTDMTDVINPAGWRIWNTGDPRTDFVMYGEYENTGAGAEGDRADFATQLSAPVEMDEVLGSGYESEAWFDAQYFEGLGADVSPPACRRK</sequence>
<dbReference type="EC" id="3.1.1.11" evidence="4 11"/>
<dbReference type="AlphaFoldDB" id="A0A084B3H6"/>
<evidence type="ECO:0000256" key="6">
    <source>
        <dbReference type="ARBA" id="ARBA00022729"/>
    </source>
</evidence>
<comment type="similarity">
    <text evidence="3">Belongs to the pectinesterase family.</text>
</comment>